<evidence type="ECO:0000256" key="6">
    <source>
        <dbReference type="RuleBase" id="RU003355"/>
    </source>
</evidence>
<evidence type="ECO:0000256" key="1">
    <source>
        <dbReference type="ARBA" id="ARBA00011073"/>
    </source>
</evidence>
<reference evidence="11" key="1">
    <citation type="submission" date="2016-07" db="EMBL/GenBank/DDBJ databases">
        <title>Frankia sp. NRRL B-16219 Genome sequencing.</title>
        <authorList>
            <person name="Ghodhbane-Gtari F."/>
            <person name="Swanson E."/>
            <person name="Gueddou A."/>
            <person name="Louati M."/>
            <person name="Nouioui I."/>
            <person name="Hezbri K."/>
            <person name="Abebe-Akele F."/>
            <person name="Simpson S."/>
            <person name="Morris K."/>
            <person name="Thomas K."/>
            <person name="Gtari M."/>
            <person name="Tisa L.S."/>
        </authorList>
    </citation>
    <scope>NUCLEOTIDE SEQUENCE [LARGE SCALE GENOMIC DNA]</scope>
    <source>
        <strain evidence="11">NRRL B-16219</strain>
    </source>
</reference>
<dbReference type="PROSITE" id="PS51892">
    <property type="entry name" value="SUBTILASE"/>
    <property type="match status" value="1"/>
</dbReference>
<proteinExistence type="inferred from homology"/>
<dbReference type="PROSITE" id="PS00138">
    <property type="entry name" value="SUBTILASE_SER"/>
    <property type="match status" value="1"/>
</dbReference>
<dbReference type="InterPro" id="IPR015500">
    <property type="entry name" value="Peptidase_S8_subtilisin-rel"/>
</dbReference>
<dbReference type="AlphaFoldDB" id="A0A1S1PI05"/>
<feature type="chain" id="PRO_5010386333" evidence="7">
    <location>
        <begin position="32"/>
        <end position="391"/>
    </location>
</feature>
<dbReference type="SUPFAM" id="SSF52743">
    <property type="entry name" value="Subtilisin-like"/>
    <property type="match status" value="1"/>
</dbReference>
<dbReference type="Pfam" id="PF05922">
    <property type="entry name" value="Inhibitor_I9"/>
    <property type="match status" value="1"/>
</dbReference>
<name>A0A1S1PI05_9ACTN</name>
<evidence type="ECO:0000313" key="10">
    <source>
        <dbReference type="EMBL" id="OHV20242.1"/>
    </source>
</evidence>
<feature type="domain" description="Inhibitor I9" evidence="9">
    <location>
        <begin position="39"/>
        <end position="107"/>
    </location>
</feature>
<protein>
    <submittedName>
        <fullName evidence="10">Serine protease</fullName>
    </submittedName>
</protein>
<organism evidence="10 11">
    <name type="scientific">Parafrankia soli</name>
    <dbReference type="NCBI Taxonomy" id="2599596"/>
    <lineage>
        <taxon>Bacteria</taxon>
        <taxon>Bacillati</taxon>
        <taxon>Actinomycetota</taxon>
        <taxon>Actinomycetes</taxon>
        <taxon>Frankiales</taxon>
        <taxon>Frankiaceae</taxon>
        <taxon>Parafrankia</taxon>
    </lineage>
</organism>
<evidence type="ECO:0000313" key="11">
    <source>
        <dbReference type="Proteomes" id="UP000179769"/>
    </source>
</evidence>
<evidence type="ECO:0000256" key="4">
    <source>
        <dbReference type="ARBA" id="ARBA00022825"/>
    </source>
</evidence>
<evidence type="ECO:0000256" key="7">
    <source>
        <dbReference type="SAM" id="SignalP"/>
    </source>
</evidence>
<dbReference type="EMBL" id="MAXA01000268">
    <property type="protein sequence ID" value="OHV20242.1"/>
    <property type="molecule type" value="Genomic_DNA"/>
</dbReference>
<dbReference type="InterPro" id="IPR050131">
    <property type="entry name" value="Peptidase_S8_subtilisin-like"/>
</dbReference>
<dbReference type="InterPro" id="IPR036852">
    <property type="entry name" value="Peptidase_S8/S53_dom_sf"/>
</dbReference>
<evidence type="ECO:0000259" key="8">
    <source>
        <dbReference type="Pfam" id="PF00082"/>
    </source>
</evidence>
<dbReference type="PANTHER" id="PTHR43806">
    <property type="entry name" value="PEPTIDASE S8"/>
    <property type="match status" value="1"/>
</dbReference>
<dbReference type="PROSITE" id="PS00136">
    <property type="entry name" value="SUBTILASE_ASP"/>
    <property type="match status" value="1"/>
</dbReference>
<accession>A0A1S1PI05</accession>
<dbReference type="PANTHER" id="PTHR43806:SF11">
    <property type="entry name" value="CEREVISIN-RELATED"/>
    <property type="match status" value="1"/>
</dbReference>
<dbReference type="InterPro" id="IPR037045">
    <property type="entry name" value="S8pro/Inhibitor_I9_sf"/>
</dbReference>
<feature type="signal peptide" evidence="7">
    <location>
        <begin position="1"/>
        <end position="31"/>
    </location>
</feature>
<feature type="domain" description="Peptidase S8/S53" evidence="8">
    <location>
        <begin position="145"/>
        <end position="370"/>
    </location>
</feature>
<dbReference type="InterPro" id="IPR034193">
    <property type="entry name" value="PCSK9_ProteinaseK-like"/>
</dbReference>
<keyword evidence="11" id="KW-1185">Reference proteome</keyword>
<keyword evidence="4 5" id="KW-0720">Serine protease</keyword>
<keyword evidence="3 5" id="KW-0378">Hydrolase</keyword>
<dbReference type="Proteomes" id="UP000179769">
    <property type="component" value="Unassembled WGS sequence"/>
</dbReference>
<dbReference type="PRINTS" id="PR00723">
    <property type="entry name" value="SUBTILISIN"/>
</dbReference>
<feature type="active site" description="Charge relay system" evidence="5">
    <location>
        <position position="147"/>
    </location>
</feature>
<dbReference type="Pfam" id="PF00082">
    <property type="entry name" value="Peptidase_S8"/>
    <property type="match status" value="1"/>
</dbReference>
<dbReference type="InterPro" id="IPR023828">
    <property type="entry name" value="Peptidase_S8_Ser-AS"/>
</dbReference>
<sequence>MKRHLRRAAATCGFIGAVAMTQLTAPGAASAAPPDLTGRYIVVLKSAPSAAASAAAATRARDLGAQVTREFQYTLNGYSAQLDPAQLAAVRADPEVAYVEPDQVVRADTEQRTADWGLDRIDQRKLPLNRAYTYASTGARVTAYIVDTGIRTSHRDFGGRASGGFSVIDDGYGTEDCNGHGTHVAGTTGGTAHGVAKSVRLVSVRVLDCAAFGTVSGVIAGVEWVTAHHGSGPAVVNMSLTGGASRAFDQAVRQSIASGLVYSVAAGNSNDDACAISPARVPRAITVGATTTADSRDTTYSNFGSCVDVFAPGTGITSDWNTSDTATNTISGTSMATPHVTGVAALYLQQHPGAGPNKVRDAIVDTATRGALTNIGAGSPNLLLYSRGSGF</sequence>
<feature type="active site" description="Charge relay system" evidence="5">
    <location>
        <position position="334"/>
    </location>
</feature>
<evidence type="ECO:0000259" key="9">
    <source>
        <dbReference type="Pfam" id="PF05922"/>
    </source>
</evidence>
<evidence type="ECO:0000256" key="3">
    <source>
        <dbReference type="ARBA" id="ARBA00022801"/>
    </source>
</evidence>
<feature type="active site" description="Charge relay system" evidence="5">
    <location>
        <position position="180"/>
    </location>
</feature>
<dbReference type="GO" id="GO:0005615">
    <property type="term" value="C:extracellular space"/>
    <property type="evidence" value="ECO:0007669"/>
    <property type="project" value="TreeGrafter"/>
</dbReference>
<dbReference type="GO" id="GO:0006508">
    <property type="term" value="P:proteolysis"/>
    <property type="evidence" value="ECO:0007669"/>
    <property type="project" value="UniProtKB-KW"/>
</dbReference>
<evidence type="ECO:0000256" key="2">
    <source>
        <dbReference type="ARBA" id="ARBA00022670"/>
    </source>
</evidence>
<gene>
    <name evidence="10" type="ORF">BBK14_08355</name>
</gene>
<dbReference type="InterPro" id="IPR023827">
    <property type="entry name" value="Peptidase_S8_Asp-AS"/>
</dbReference>
<keyword evidence="7" id="KW-0732">Signal</keyword>
<keyword evidence="2 5" id="KW-0645">Protease</keyword>
<dbReference type="FunFam" id="3.40.50.200:FF:000014">
    <property type="entry name" value="Proteinase K"/>
    <property type="match status" value="1"/>
</dbReference>
<dbReference type="SUPFAM" id="SSF54897">
    <property type="entry name" value="Protease propeptides/inhibitors"/>
    <property type="match status" value="1"/>
</dbReference>
<dbReference type="OrthoDB" id="5165638at2"/>
<comment type="similarity">
    <text evidence="1 5 6">Belongs to the peptidase S8 family.</text>
</comment>
<dbReference type="Gene3D" id="3.40.50.200">
    <property type="entry name" value="Peptidase S8/S53 domain"/>
    <property type="match status" value="1"/>
</dbReference>
<dbReference type="InterPro" id="IPR000209">
    <property type="entry name" value="Peptidase_S8/S53_dom"/>
</dbReference>
<comment type="caution">
    <text evidence="10">The sequence shown here is derived from an EMBL/GenBank/DDBJ whole genome shotgun (WGS) entry which is preliminary data.</text>
</comment>
<dbReference type="GO" id="GO:0004252">
    <property type="term" value="F:serine-type endopeptidase activity"/>
    <property type="evidence" value="ECO:0007669"/>
    <property type="project" value="UniProtKB-UniRule"/>
</dbReference>
<dbReference type="Gene3D" id="3.30.70.80">
    <property type="entry name" value="Peptidase S8 propeptide/proteinase inhibitor I9"/>
    <property type="match status" value="1"/>
</dbReference>
<dbReference type="InterPro" id="IPR010259">
    <property type="entry name" value="S8pro/Inhibitor_I9"/>
</dbReference>
<evidence type="ECO:0000256" key="5">
    <source>
        <dbReference type="PROSITE-ProRule" id="PRU01240"/>
    </source>
</evidence>
<dbReference type="CDD" id="cd04077">
    <property type="entry name" value="Peptidases_S8_PCSK9_ProteinaseK_like"/>
    <property type="match status" value="1"/>
</dbReference>